<feature type="compositionally biased region" description="Basic and acidic residues" evidence="2">
    <location>
        <begin position="165"/>
        <end position="178"/>
    </location>
</feature>
<feature type="compositionally biased region" description="Polar residues" evidence="2">
    <location>
        <begin position="343"/>
        <end position="355"/>
    </location>
</feature>
<accession>A0A409YEJ0</accession>
<evidence type="ECO:0000256" key="2">
    <source>
        <dbReference type="SAM" id="MobiDB-lite"/>
    </source>
</evidence>
<feature type="region of interest" description="Disordered" evidence="2">
    <location>
        <begin position="295"/>
        <end position="360"/>
    </location>
</feature>
<gene>
    <name evidence="3" type="ORF">CVT24_006213</name>
</gene>
<comment type="caution">
    <text evidence="3">The sequence shown here is derived from an EMBL/GenBank/DDBJ whole genome shotgun (WGS) entry which is preliminary data.</text>
</comment>
<evidence type="ECO:0000313" key="4">
    <source>
        <dbReference type="Proteomes" id="UP000284842"/>
    </source>
</evidence>
<dbReference type="InParanoid" id="A0A409YEJ0"/>
<reference evidence="3 4" key="1">
    <citation type="journal article" date="2018" name="Evol. Lett.">
        <title>Horizontal gene cluster transfer increased hallucinogenic mushroom diversity.</title>
        <authorList>
            <person name="Reynolds H.T."/>
            <person name="Vijayakumar V."/>
            <person name="Gluck-Thaler E."/>
            <person name="Korotkin H.B."/>
            <person name="Matheny P.B."/>
            <person name="Slot J.C."/>
        </authorList>
    </citation>
    <scope>NUCLEOTIDE SEQUENCE [LARGE SCALE GENOMIC DNA]</scope>
    <source>
        <strain evidence="3 4">2629</strain>
    </source>
</reference>
<keyword evidence="4" id="KW-1185">Reference proteome</keyword>
<evidence type="ECO:0000256" key="1">
    <source>
        <dbReference type="SAM" id="Coils"/>
    </source>
</evidence>
<feature type="coiled-coil region" evidence="1">
    <location>
        <begin position="100"/>
        <end position="127"/>
    </location>
</feature>
<protein>
    <submittedName>
        <fullName evidence="3">Uncharacterized protein</fullName>
    </submittedName>
</protein>
<dbReference type="AlphaFoldDB" id="A0A409YEJ0"/>
<name>A0A409YEJ0_9AGAR</name>
<evidence type="ECO:0000313" key="3">
    <source>
        <dbReference type="EMBL" id="PPR01420.1"/>
    </source>
</evidence>
<feature type="region of interest" description="Disordered" evidence="2">
    <location>
        <begin position="165"/>
        <end position="193"/>
    </location>
</feature>
<dbReference type="OrthoDB" id="3069586at2759"/>
<dbReference type="Proteomes" id="UP000284842">
    <property type="component" value="Unassembled WGS sequence"/>
</dbReference>
<sequence length="588" mass="64599">MSLSFSSSGTGDQFSSFGSLDNASAYDGLGSSSPFASNDDMFRLGHGQYSTHRGVNSNSGRQTGLDGDIASNPAMLLWYQELKKEICALRAECSKVTSERDKAVASAEILQREYGELKKRYQDLEARKMRGIQGFILPDCQSFSKFEYPSRSRHPRIRFWTKSQFDKRNASKSQHDSSEGGIHQVNSSGRDNDDNMPCTKYYFVEFYLDNNPDNNPIPQVITKGMKKRIKEGAYYVFNSLHMLYNCAPETFGGNSIEGLQFYRSYMYQLFPFLAYCEFDWKVDYIGTQEYPQWSRSKTLPSPGVMRSGGANVVDLTADDSDNPPVTKRKFGNNDARKSKKQKLTQQQEGTQTSASAVDPIADPEVEANPVTSEGQGPVGVVAAGTMHAEQAIGNVTAPVTVDTGAVVTANTVHQIVGRMSTQAVDTSSVVTVRVVPEVHDVGIGSVANVEPVQSNDAAMPESLNTAIGPVQSSQGALPFNHPLGNRQEHAPELTIGPATRTDNAGTTEDGAKTKQKVSYFKFAPKRFDEWNLFGKEFAAREGRQLTKDEVLSAYGVLSEAEKLSWTEKRKALELLAPPAGKKGTRAKK</sequence>
<dbReference type="EMBL" id="NHTK01001250">
    <property type="protein sequence ID" value="PPR01420.1"/>
    <property type="molecule type" value="Genomic_DNA"/>
</dbReference>
<organism evidence="3 4">
    <name type="scientific">Panaeolus cyanescens</name>
    <dbReference type="NCBI Taxonomy" id="181874"/>
    <lineage>
        <taxon>Eukaryota</taxon>
        <taxon>Fungi</taxon>
        <taxon>Dikarya</taxon>
        <taxon>Basidiomycota</taxon>
        <taxon>Agaricomycotina</taxon>
        <taxon>Agaricomycetes</taxon>
        <taxon>Agaricomycetidae</taxon>
        <taxon>Agaricales</taxon>
        <taxon>Agaricineae</taxon>
        <taxon>Galeropsidaceae</taxon>
        <taxon>Panaeolus</taxon>
    </lineage>
</organism>
<keyword evidence="1" id="KW-0175">Coiled coil</keyword>
<proteinExistence type="predicted"/>